<organism evidence="1 2">
    <name type="scientific">Pseudomonas neustonica</name>
    <dbReference type="NCBI Taxonomy" id="2487346"/>
    <lineage>
        <taxon>Bacteria</taxon>
        <taxon>Pseudomonadati</taxon>
        <taxon>Pseudomonadota</taxon>
        <taxon>Gammaproteobacteria</taxon>
        <taxon>Pseudomonadales</taxon>
        <taxon>Pseudomonadaceae</taxon>
        <taxon>Pseudomonas</taxon>
    </lineage>
</organism>
<comment type="caution">
    <text evidence="1">The sequence shown here is derived from an EMBL/GenBank/DDBJ whole genome shotgun (WGS) entry which is preliminary data.</text>
</comment>
<evidence type="ECO:0000313" key="1">
    <source>
        <dbReference type="EMBL" id="ROZ85364.1"/>
    </source>
</evidence>
<name>A0ABX9XIU5_9PSED</name>
<dbReference type="Proteomes" id="UP000275199">
    <property type="component" value="Unassembled WGS sequence"/>
</dbReference>
<sequence>MFGLSLLLRRQRQYYAQLDQRGRCVALWELKRAPAGDNWARVTEINFRWIGAPLPRHALLPAQTVTSSQRWPLQHI</sequence>
<protein>
    <submittedName>
        <fullName evidence="1">Uncharacterized protein</fullName>
    </submittedName>
</protein>
<gene>
    <name evidence="1" type="ORF">EF096_07975</name>
</gene>
<evidence type="ECO:0000313" key="2">
    <source>
        <dbReference type="Proteomes" id="UP000275199"/>
    </source>
</evidence>
<proteinExistence type="predicted"/>
<reference evidence="1 2" key="1">
    <citation type="submission" date="2018-11" db="EMBL/GenBank/DDBJ databases">
        <authorList>
            <person name="Jang G.I."/>
            <person name="Hwang C.Y."/>
        </authorList>
    </citation>
    <scope>NUCLEOTIDE SEQUENCE [LARGE SCALE GENOMIC DNA]</scope>
    <source>
        <strain evidence="1 2">SSM26</strain>
    </source>
</reference>
<keyword evidence="2" id="KW-1185">Reference proteome</keyword>
<dbReference type="RefSeq" id="WP_123889096.1">
    <property type="nucleotide sequence ID" value="NZ_JBPYCX010000008.1"/>
</dbReference>
<dbReference type="EMBL" id="RKKU01000007">
    <property type="protein sequence ID" value="ROZ85364.1"/>
    <property type="molecule type" value="Genomic_DNA"/>
</dbReference>
<accession>A0ABX9XIU5</accession>